<dbReference type="SUPFAM" id="SSF51182">
    <property type="entry name" value="RmlC-like cupins"/>
    <property type="match status" value="1"/>
</dbReference>
<accession>A0ABW7LMP9</accession>
<dbReference type="InterPro" id="IPR014710">
    <property type="entry name" value="RmlC-like_jellyroll"/>
</dbReference>
<sequence>MPQNEYPVVTTGPGTTRQVLAQNDQMMLVSFRFQTGSEGALHSHPHVQSTYIRAGRFEFRRGDETLILQPGDALTIDANVTHGCRCLEAGELIDSFTPRRDDFL</sequence>
<organism evidence="2 3">
    <name type="scientific">Paracoccus broussonetiae subsp. drimophilus</name>
    <dbReference type="NCBI Taxonomy" id="3373869"/>
    <lineage>
        <taxon>Bacteria</taxon>
        <taxon>Pseudomonadati</taxon>
        <taxon>Pseudomonadota</taxon>
        <taxon>Alphaproteobacteria</taxon>
        <taxon>Rhodobacterales</taxon>
        <taxon>Paracoccaceae</taxon>
        <taxon>Paracoccus</taxon>
        <taxon>Paracoccus broussonetiae</taxon>
    </lineage>
</organism>
<gene>
    <name evidence="2" type="ORF">ACHFJ0_15250</name>
</gene>
<reference evidence="2 3" key="1">
    <citation type="submission" date="2024-10" db="EMBL/GenBank/DDBJ databases">
        <title>Paracoccus drimophilus sp. nov., a novel bacterium from corn roots in Hunan.</title>
        <authorList>
            <person name="Li X."/>
        </authorList>
    </citation>
    <scope>NUCLEOTIDE SEQUENCE [LARGE SCALE GENOMIC DNA]</scope>
    <source>
        <strain evidence="2 3">NGMCC 1.201697</strain>
    </source>
</reference>
<dbReference type="InterPro" id="IPR025499">
    <property type="entry name" value="KdgF"/>
</dbReference>
<dbReference type="InterPro" id="IPR052535">
    <property type="entry name" value="Bacilysin_H2HPP_isomerase"/>
</dbReference>
<dbReference type="Pfam" id="PF07883">
    <property type="entry name" value="Cupin_2"/>
    <property type="match status" value="1"/>
</dbReference>
<dbReference type="Gene3D" id="2.60.120.10">
    <property type="entry name" value="Jelly Rolls"/>
    <property type="match status" value="1"/>
</dbReference>
<dbReference type="InterPro" id="IPR011051">
    <property type="entry name" value="RmlC_Cupin_sf"/>
</dbReference>
<comment type="caution">
    <text evidence="2">The sequence shown here is derived from an EMBL/GenBank/DDBJ whole genome shotgun (WGS) entry which is preliminary data.</text>
</comment>
<dbReference type="EMBL" id="JBIMPR010000011">
    <property type="protein sequence ID" value="MFH5775608.1"/>
    <property type="molecule type" value="Genomic_DNA"/>
</dbReference>
<dbReference type="InterPro" id="IPR013096">
    <property type="entry name" value="Cupin_2"/>
</dbReference>
<evidence type="ECO:0000259" key="1">
    <source>
        <dbReference type="Pfam" id="PF07883"/>
    </source>
</evidence>
<proteinExistence type="predicted"/>
<dbReference type="PANTHER" id="PTHR40112:SF1">
    <property type="entry name" value="H2HPP ISOMERASE"/>
    <property type="match status" value="1"/>
</dbReference>
<name>A0ABW7LMP9_9RHOB</name>
<keyword evidence="3" id="KW-1185">Reference proteome</keyword>
<dbReference type="PANTHER" id="PTHR40112">
    <property type="entry name" value="H2HPP ISOMERASE"/>
    <property type="match status" value="1"/>
</dbReference>
<evidence type="ECO:0000313" key="2">
    <source>
        <dbReference type="EMBL" id="MFH5775608.1"/>
    </source>
</evidence>
<dbReference type="RefSeq" id="WP_395134809.1">
    <property type="nucleotide sequence ID" value="NZ_JBIMPR010000011.1"/>
</dbReference>
<evidence type="ECO:0000313" key="3">
    <source>
        <dbReference type="Proteomes" id="UP001609376"/>
    </source>
</evidence>
<dbReference type="CDD" id="cd02238">
    <property type="entry name" value="cupin_KdgF"/>
    <property type="match status" value="1"/>
</dbReference>
<protein>
    <submittedName>
        <fullName evidence="2">Cupin domain-containing protein</fullName>
    </submittedName>
</protein>
<dbReference type="PIRSF" id="PIRSF029883">
    <property type="entry name" value="KdgF"/>
    <property type="match status" value="1"/>
</dbReference>
<feature type="domain" description="Cupin type-2" evidence="1">
    <location>
        <begin position="31"/>
        <end position="88"/>
    </location>
</feature>
<dbReference type="Proteomes" id="UP001609376">
    <property type="component" value="Unassembled WGS sequence"/>
</dbReference>